<evidence type="ECO:0000256" key="2">
    <source>
        <dbReference type="PROSITE-ProRule" id="PRU00169"/>
    </source>
</evidence>
<dbReference type="Gene3D" id="3.40.50.2300">
    <property type="match status" value="1"/>
</dbReference>
<feature type="domain" description="Response regulatory" evidence="3">
    <location>
        <begin position="3"/>
        <end position="119"/>
    </location>
</feature>
<dbReference type="GO" id="GO:0000160">
    <property type="term" value="P:phosphorelay signal transduction system"/>
    <property type="evidence" value="ECO:0007669"/>
    <property type="project" value="InterPro"/>
</dbReference>
<feature type="modified residue" description="4-aspartylphosphate" evidence="2">
    <location>
        <position position="52"/>
    </location>
</feature>
<dbReference type="InterPro" id="IPR011006">
    <property type="entry name" value="CheY-like_superfamily"/>
</dbReference>
<dbReference type="PROSITE" id="PS50110">
    <property type="entry name" value="RESPONSE_REGULATORY"/>
    <property type="match status" value="1"/>
</dbReference>
<accession>A0A4U0QC91</accession>
<dbReference type="Pfam" id="PF00072">
    <property type="entry name" value="Response_reg"/>
    <property type="match status" value="1"/>
</dbReference>
<keyword evidence="1 2" id="KW-0597">Phosphoprotein</keyword>
<reference evidence="4 5" key="1">
    <citation type="submission" date="2019-04" db="EMBL/GenBank/DDBJ databases">
        <title>Chitiniphilus eburnea sp. nov., a novel chitinolytic bacterium isolated from aquaculture sludge.</title>
        <authorList>
            <person name="Sheng M."/>
        </authorList>
    </citation>
    <scope>NUCLEOTIDE SEQUENCE [LARGE SCALE GENOMIC DNA]</scope>
    <source>
        <strain evidence="4 5">HX-2-15</strain>
    </source>
</reference>
<keyword evidence="5" id="KW-1185">Reference proteome</keyword>
<dbReference type="OrthoDB" id="3374006at2"/>
<dbReference type="AlphaFoldDB" id="A0A4U0QC91"/>
<dbReference type="InterPro" id="IPR050595">
    <property type="entry name" value="Bact_response_regulator"/>
</dbReference>
<evidence type="ECO:0000256" key="1">
    <source>
        <dbReference type="ARBA" id="ARBA00022553"/>
    </source>
</evidence>
<organism evidence="4 5">
    <name type="scientific">Chitiniphilus eburneus</name>
    <dbReference type="NCBI Taxonomy" id="2571148"/>
    <lineage>
        <taxon>Bacteria</taxon>
        <taxon>Pseudomonadati</taxon>
        <taxon>Pseudomonadota</taxon>
        <taxon>Betaproteobacteria</taxon>
        <taxon>Neisseriales</taxon>
        <taxon>Chitinibacteraceae</taxon>
        <taxon>Chitiniphilus</taxon>
    </lineage>
</organism>
<evidence type="ECO:0000313" key="5">
    <source>
        <dbReference type="Proteomes" id="UP000310016"/>
    </source>
</evidence>
<dbReference type="PANTHER" id="PTHR44591">
    <property type="entry name" value="STRESS RESPONSE REGULATOR PROTEIN 1"/>
    <property type="match status" value="1"/>
</dbReference>
<name>A0A4U0QC91_9NEIS</name>
<dbReference type="PANTHER" id="PTHR44591:SF25">
    <property type="entry name" value="CHEMOTAXIS TWO-COMPONENT RESPONSE REGULATOR"/>
    <property type="match status" value="1"/>
</dbReference>
<gene>
    <name evidence="4" type="ORF">FAZ21_00205</name>
</gene>
<dbReference type="SMART" id="SM00448">
    <property type="entry name" value="REC"/>
    <property type="match status" value="1"/>
</dbReference>
<evidence type="ECO:0000313" key="4">
    <source>
        <dbReference type="EMBL" id="TJZ78750.1"/>
    </source>
</evidence>
<dbReference type="SUPFAM" id="SSF52172">
    <property type="entry name" value="CheY-like"/>
    <property type="match status" value="1"/>
</dbReference>
<dbReference type="RefSeq" id="WP_136771266.1">
    <property type="nucleotide sequence ID" value="NZ_CP156074.1"/>
</dbReference>
<proteinExistence type="predicted"/>
<evidence type="ECO:0000259" key="3">
    <source>
        <dbReference type="PROSITE" id="PS50110"/>
    </source>
</evidence>
<protein>
    <submittedName>
        <fullName evidence="4">Response regulator</fullName>
    </submittedName>
</protein>
<dbReference type="Proteomes" id="UP000310016">
    <property type="component" value="Unassembled WGS sequence"/>
</dbReference>
<comment type="caution">
    <text evidence="4">The sequence shown here is derived from an EMBL/GenBank/DDBJ whole genome shotgun (WGS) entry which is preliminary data.</text>
</comment>
<dbReference type="InterPro" id="IPR001789">
    <property type="entry name" value="Sig_transdc_resp-reg_receiver"/>
</dbReference>
<dbReference type="EMBL" id="SUMF01000001">
    <property type="protein sequence ID" value="TJZ78750.1"/>
    <property type="molecule type" value="Genomic_DNA"/>
</dbReference>
<sequence>MKHVLIVDDALTVRRYHRQILEAAGFRVSEAANGAEGLEKALSDRFDLLVLDVNMPMMDGYTLLSTLRREPALEAVPAIVVTTEHGPVQQARAEAAGANFMLVKPVPAADLTLYATMLCGGVG</sequence>